<dbReference type="GO" id="GO:0005743">
    <property type="term" value="C:mitochondrial inner membrane"/>
    <property type="evidence" value="ECO:0007669"/>
    <property type="project" value="UniProtKB-SubCell"/>
</dbReference>
<evidence type="ECO:0000256" key="7">
    <source>
        <dbReference type="ARBA" id="ARBA00023128"/>
    </source>
</evidence>
<comment type="similarity">
    <text evidence="2">Belongs to the TMEM186 family.</text>
</comment>
<keyword evidence="7" id="KW-0496">Mitochondrion</keyword>
<evidence type="ECO:0000256" key="2">
    <source>
        <dbReference type="ARBA" id="ARBA00007020"/>
    </source>
</evidence>
<dbReference type="AlphaFoldDB" id="A0A8K0GIU2"/>
<keyword evidence="5" id="KW-0999">Mitochondrion inner membrane</keyword>
<keyword evidence="4 9" id="KW-0812">Transmembrane</keyword>
<proteinExistence type="inferred from homology"/>
<gene>
    <name evidence="10" type="ORF">ILUMI_05254</name>
</gene>
<keyword evidence="8 9" id="KW-0472">Membrane</keyword>
<dbReference type="Proteomes" id="UP000801492">
    <property type="component" value="Unassembled WGS sequence"/>
</dbReference>
<evidence type="ECO:0000256" key="1">
    <source>
        <dbReference type="ARBA" id="ARBA00004448"/>
    </source>
</evidence>
<comment type="subcellular location">
    <subcellularLocation>
        <location evidence="1">Mitochondrion inner membrane</location>
        <topology evidence="1">Multi-pass membrane protein</topology>
    </subcellularLocation>
</comment>
<accession>A0A8K0GIU2</accession>
<keyword evidence="11" id="KW-1185">Reference proteome</keyword>
<evidence type="ECO:0000256" key="3">
    <source>
        <dbReference type="ARBA" id="ARBA00014604"/>
    </source>
</evidence>
<evidence type="ECO:0000256" key="4">
    <source>
        <dbReference type="ARBA" id="ARBA00022692"/>
    </source>
</evidence>
<evidence type="ECO:0000256" key="6">
    <source>
        <dbReference type="ARBA" id="ARBA00022989"/>
    </source>
</evidence>
<protein>
    <recommendedName>
        <fullName evidence="3">Transmembrane protein 186</fullName>
    </recommendedName>
</protein>
<evidence type="ECO:0000313" key="10">
    <source>
        <dbReference type="EMBL" id="KAF2900931.1"/>
    </source>
</evidence>
<evidence type="ECO:0000256" key="5">
    <source>
        <dbReference type="ARBA" id="ARBA00022792"/>
    </source>
</evidence>
<comment type="caution">
    <text evidence="10">The sequence shown here is derived from an EMBL/GenBank/DDBJ whole genome shotgun (WGS) entry which is preliminary data.</text>
</comment>
<dbReference type="EMBL" id="VTPC01001942">
    <property type="protein sequence ID" value="KAF2900931.1"/>
    <property type="molecule type" value="Genomic_DNA"/>
</dbReference>
<dbReference type="PANTHER" id="PTHR13603">
    <property type="entry name" value="TRANSMEMBRANE PROTEIN 186"/>
    <property type="match status" value="1"/>
</dbReference>
<dbReference type="PANTHER" id="PTHR13603:SF1">
    <property type="entry name" value="TRANSMEMBRANE PROTEIN 186"/>
    <property type="match status" value="1"/>
</dbReference>
<organism evidence="10 11">
    <name type="scientific">Ignelater luminosus</name>
    <name type="common">Cucubano</name>
    <name type="synonym">Pyrophorus luminosus</name>
    <dbReference type="NCBI Taxonomy" id="2038154"/>
    <lineage>
        <taxon>Eukaryota</taxon>
        <taxon>Metazoa</taxon>
        <taxon>Ecdysozoa</taxon>
        <taxon>Arthropoda</taxon>
        <taxon>Hexapoda</taxon>
        <taxon>Insecta</taxon>
        <taxon>Pterygota</taxon>
        <taxon>Neoptera</taxon>
        <taxon>Endopterygota</taxon>
        <taxon>Coleoptera</taxon>
        <taxon>Polyphaga</taxon>
        <taxon>Elateriformia</taxon>
        <taxon>Elateroidea</taxon>
        <taxon>Elateridae</taxon>
        <taxon>Agrypninae</taxon>
        <taxon>Pyrophorini</taxon>
        <taxon>Ignelater</taxon>
    </lineage>
</organism>
<evidence type="ECO:0000313" key="11">
    <source>
        <dbReference type="Proteomes" id="UP000801492"/>
    </source>
</evidence>
<sequence length="196" mass="22864">MLRISQSLKEIYFKSNLRSISIFNANYKQDKNSHQIPTLSNFTPIYKFEYVRVLSIVNRLKFYNTIFTGVLIPSSLILSELEVIHQDFIVNSTVMGLTTCASLYIVGILANKFIGFVYLNKEENSLRIAYIDFWGHRKDIEVPLNDMIPFSEVPTSITDLFYLKFCRFSNEEVLKINFKYGIVLNRDKFKKVFPLA</sequence>
<feature type="transmembrane region" description="Helical" evidence="9">
    <location>
        <begin position="62"/>
        <end position="81"/>
    </location>
</feature>
<reference evidence="10" key="1">
    <citation type="submission" date="2019-08" db="EMBL/GenBank/DDBJ databases">
        <title>The genome of the North American firefly Photinus pyralis.</title>
        <authorList>
            <consortium name="Photinus pyralis genome working group"/>
            <person name="Fallon T.R."/>
            <person name="Sander Lower S.E."/>
            <person name="Weng J.-K."/>
        </authorList>
    </citation>
    <scope>NUCLEOTIDE SEQUENCE</scope>
    <source>
        <strain evidence="10">TRF0915ILg1</strain>
        <tissue evidence="10">Whole body</tissue>
    </source>
</reference>
<name>A0A8K0GIU2_IGNLU</name>
<dbReference type="InterPro" id="IPR026571">
    <property type="entry name" value="Tmem186"/>
</dbReference>
<dbReference type="OrthoDB" id="6147888at2759"/>
<evidence type="ECO:0000256" key="8">
    <source>
        <dbReference type="ARBA" id="ARBA00023136"/>
    </source>
</evidence>
<evidence type="ECO:0000256" key="9">
    <source>
        <dbReference type="SAM" id="Phobius"/>
    </source>
</evidence>
<keyword evidence="6 9" id="KW-1133">Transmembrane helix</keyword>